<protein>
    <submittedName>
        <fullName evidence="4">Uncharacterized protein</fullName>
    </submittedName>
</protein>
<evidence type="ECO:0000256" key="1">
    <source>
        <dbReference type="SAM" id="MobiDB-lite"/>
    </source>
</evidence>
<accession>A0ABR3K0G9</accession>
<evidence type="ECO:0000259" key="3">
    <source>
        <dbReference type="Pfam" id="PF19343"/>
    </source>
</evidence>
<dbReference type="InterPro" id="IPR045967">
    <property type="entry name" value="HAM1-like_N"/>
</dbReference>
<proteinExistence type="predicted"/>
<dbReference type="InterPro" id="IPR027842">
    <property type="entry name" value="HAM1-like_C"/>
</dbReference>
<name>A0ABR3K0G9_9AGAR</name>
<dbReference type="Pfam" id="PF19343">
    <property type="entry name" value="HAM1_N"/>
    <property type="match status" value="1"/>
</dbReference>
<gene>
    <name evidence="4" type="ORF">HGRIS_006470</name>
</gene>
<evidence type="ECO:0000313" key="5">
    <source>
        <dbReference type="Proteomes" id="UP001556367"/>
    </source>
</evidence>
<feature type="domain" description="HAM1-like C-terminal" evidence="2">
    <location>
        <begin position="675"/>
        <end position="816"/>
    </location>
</feature>
<keyword evidence="5" id="KW-1185">Reference proteome</keyword>
<evidence type="ECO:0000313" key="4">
    <source>
        <dbReference type="EMBL" id="KAL0961531.1"/>
    </source>
</evidence>
<feature type="region of interest" description="Disordered" evidence="1">
    <location>
        <begin position="271"/>
        <end position="290"/>
    </location>
</feature>
<feature type="region of interest" description="Disordered" evidence="1">
    <location>
        <begin position="229"/>
        <end position="259"/>
    </location>
</feature>
<dbReference type="Pfam" id="PF14613">
    <property type="entry name" value="HAM1_C"/>
    <property type="match status" value="1"/>
</dbReference>
<dbReference type="PANTHER" id="PTHR31138:SF1">
    <property type="entry name" value="PDZ DOMAIN-CONTAINING PROTEIN"/>
    <property type="match status" value="1"/>
</dbReference>
<dbReference type="SUPFAM" id="SSF55394">
    <property type="entry name" value="Bactericidal permeability-increasing protein, BPI"/>
    <property type="match status" value="1"/>
</dbReference>
<dbReference type="Proteomes" id="UP001556367">
    <property type="component" value="Unassembled WGS sequence"/>
</dbReference>
<evidence type="ECO:0000259" key="2">
    <source>
        <dbReference type="Pfam" id="PF14613"/>
    </source>
</evidence>
<feature type="compositionally biased region" description="Basic and acidic residues" evidence="1">
    <location>
        <begin position="248"/>
        <end position="259"/>
    </location>
</feature>
<feature type="domain" description="HAM1-like N-terminal" evidence="3">
    <location>
        <begin position="15"/>
        <end position="663"/>
    </location>
</feature>
<feature type="region of interest" description="Disordered" evidence="1">
    <location>
        <begin position="1"/>
        <end position="24"/>
    </location>
</feature>
<sequence>MSLPTASKDISDKPAANAVTDPVNKADKDADVDRKIRLFGVIEAFRQGRMPDNQQIDHTLKYVLDNSPVDLDALSSDGRKLISDTRDIIETARVMVQEKNADELFQKFIWHTRDTDFDQAKKDPSEVLPVDKDKAQRDGQRAVQHLRTILNLVLTNSEVRKLLSDFTIMGRDLLARGAAKAADGLRPDQDRLARVDDSAPQDQFITEGGRVAGNDETPVLEAKIPGTDHRVAQHPKDPIGTGATVKTADGDVKSGDQVKQEAIAEKDRVKDQATGELEKQADDVQDATGDVKKQSLMDKMRGYRDNIVDRIPQQQKDKANDKYSRGREFLTEEYFPEERRDQFIYRGKKVIIECQKHDDYQESIRWLLTYLEEYVGHARTVGEHGKDSHAKLTSDPALKTALVEFRTLLERFANGTSMNLILDAMNVLIDDTRRDEELRDWFKQVDTYIRKVLLDAGYVLEPDCNNQANALRESGRHFYDDKYKSHFDNLFNSIGEWFRAMGEDPLNKRFGEDWARLTRDLLFDAEGSLKFKPELWNDLRKVIVPTLVDKVGYLPIPRIEYTDDNLDLVVENLTLSGRNLFPNVVSFETHNYVKFSPYQAITDEHHHELTLTLGQMQADMRDVAFYFRKKSGIPKLMDSGLADVLLGGEGLTATIHIVSADKDKTSVFKVKKVHVKVDSLKFSIRDSKHDALYKILRPLATGLVKKQIQKAIEDAIETGLEYVDGQLVSVRDRMREAKVTDGQSRTQVLQDMFKRKKEEASVKTAEKGSQFKVVTNKNDSVLANQGHPAGWVNRTAEKKEAAVTGEEWRSEAFNIV</sequence>
<dbReference type="Gene3D" id="3.15.10.10">
    <property type="entry name" value="Bactericidal permeability-increasing protein, domain 1"/>
    <property type="match status" value="1"/>
</dbReference>
<dbReference type="InterPro" id="IPR017943">
    <property type="entry name" value="Bactericidal_perm-incr_a/b_dom"/>
</dbReference>
<comment type="caution">
    <text evidence="4">The sequence shown here is derived from an EMBL/GenBank/DDBJ whole genome shotgun (WGS) entry which is preliminary data.</text>
</comment>
<feature type="compositionally biased region" description="Basic and acidic residues" evidence="1">
    <location>
        <begin position="271"/>
        <end position="282"/>
    </location>
</feature>
<organism evidence="4 5">
    <name type="scientific">Hohenbuehelia grisea</name>
    <dbReference type="NCBI Taxonomy" id="104357"/>
    <lineage>
        <taxon>Eukaryota</taxon>
        <taxon>Fungi</taxon>
        <taxon>Dikarya</taxon>
        <taxon>Basidiomycota</taxon>
        <taxon>Agaricomycotina</taxon>
        <taxon>Agaricomycetes</taxon>
        <taxon>Agaricomycetidae</taxon>
        <taxon>Agaricales</taxon>
        <taxon>Pleurotineae</taxon>
        <taxon>Pleurotaceae</taxon>
        <taxon>Hohenbuehelia</taxon>
    </lineage>
</organism>
<dbReference type="EMBL" id="JASNQZ010000001">
    <property type="protein sequence ID" value="KAL0961531.1"/>
    <property type="molecule type" value="Genomic_DNA"/>
</dbReference>
<dbReference type="PANTHER" id="PTHR31138">
    <property type="entry name" value="CHROMOSOME 19, WHOLE GENOME SHOTGUN SEQUENCE"/>
    <property type="match status" value="1"/>
</dbReference>
<reference evidence="5" key="1">
    <citation type="submission" date="2024-06" db="EMBL/GenBank/DDBJ databases">
        <title>Multi-omics analyses provide insights into the biosynthesis of the anticancer antibiotic pleurotin in Hohenbuehelia grisea.</title>
        <authorList>
            <person name="Weaver J.A."/>
            <person name="Alberti F."/>
        </authorList>
    </citation>
    <scope>NUCLEOTIDE SEQUENCE [LARGE SCALE GENOMIC DNA]</scope>
    <source>
        <strain evidence="5">T-177</strain>
    </source>
</reference>